<dbReference type="Gene3D" id="3.40.630.30">
    <property type="match status" value="1"/>
</dbReference>
<accession>A0A831LMS9</accession>
<dbReference type="EMBL" id="DSDK01000467">
    <property type="protein sequence ID" value="HDR51644.1"/>
    <property type="molecule type" value="Genomic_DNA"/>
</dbReference>
<dbReference type="SUPFAM" id="SSF55729">
    <property type="entry name" value="Acyl-CoA N-acyltransferases (Nat)"/>
    <property type="match status" value="1"/>
</dbReference>
<proteinExistence type="predicted"/>
<dbReference type="CDD" id="cd04301">
    <property type="entry name" value="NAT_SF"/>
    <property type="match status" value="1"/>
</dbReference>
<evidence type="ECO:0000259" key="1">
    <source>
        <dbReference type="PROSITE" id="PS51186"/>
    </source>
</evidence>
<reference evidence="2" key="1">
    <citation type="journal article" date="2020" name="mSystems">
        <title>Genome- and Community-Level Interaction Insights into Carbon Utilization and Element Cycling Functions of Hydrothermarchaeota in Hydrothermal Sediment.</title>
        <authorList>
            <person name="Zhou Z."/>
            <person name="Liu Y."/>
            <person name="Xu W."/>
            <person name="Pan J."/>
            <person name="Luo Z.H."/>
            <person name="Li M."/>
        </authorList>
    </citation>
    <scope>NUCLEOTIDE SEQUENCE [LARGE SCALE GENOMIC DNA]</scope>
    <source>
        <strain evidence="2">SpSt-1217</strain>
    </source>
</reference>
<dbReference type="InterPro" id="IPR016181">
    <property type="entry name" value="Acyl_CoA_acyltransferase"/>
</dbReference>
<evidence type="ECO:0000313" key="2">
    <source>
        <dbReference type="EMBL" id="HDR51644.1"/>
    </source>
</evidence>
<dbReference type="GO" id="GO:0016747">
    <property type="term" value="F:acyltransferase activity, transferring groups other than amino-acyl groups"/>
    <property type="evidence" value="ECO:0007669"/>
    <property type="project" value="InterPro"/>
</dbReference>
<dbReference type="InterPro" id="IPR000182">
    <property type="entry name" value="GNAT_dom"/>
</dbReference>
<dbReference type="AlphaFoldDB" id="A0A831LMS9"/>
<dbReference type="PROSITE" id="PS51186">
    <property type="entry name" value="GNAT"/>
    <property type="match status" value="1"/>
</dbReference>
<comment type="caution">
    <text evidence="2">The sequence shown here is derived from an EMBL/GenBank/DDBJ whole genome shotgun (WGS) entry which is preliminary data.</text>
</comment>
<gene>
    <name evidence="2" type="ORF">ENN90_08510</name>
</gene>
<name>A0A831LMS9_9BACT</name>
<dbReference type="Proteomes" id="UP000886047">
    <property type="component" value="Unassembled WGS sequence"/>
</dbReference>
<sequence length="371" mass="43410">MGGESNSETLNPEIRKIRLSELENFVQSNEYKRFPTVPITPARAKSYLNNPHGKKEDVVLILAFFYGELVAFRSLFAGVIQAEKVKIRFGWCSGNWVHPDFRRKGISKKLLEEAFSAWNGKLMFTNYAPESEKLYLKTGWFTPIHQFDGARAYLFPKTVKLLAGAQRNRFSKWFFSRVDSCIACYSNMNILFFSYFKNPDIRFETIPVPDEETYRFLEVQGENSLFGRNAEELKWIFQYPWISEINRESAGKYPFSSCSTSFTYTTVKVWHKNKLTGVFIFSVREGHLKTLFFSYPPEMNNEIMRFIKQHCVKQKIEMITIYNSAIANHLFARKFPFLHVKKYGQKIYSTFGLDEVEKLHFQDGDGDVFFT</sequence>
<protein>
    <submittedName>
        <fullName evidence="2">GNAT family N-acetyltransferase</fullName>
    </submittedName>
</protein>
<feature type="domain" description="N-acetyltransferase" evidence="1">
    <location>
        <begin position="15"/>
        <end position="160"/>
    </location>
</feature>
<organism evidence="2">
    <name type="scientific">Mariniphaga anaerophila</name>
    <dbReference type="NCBI Taxonomy" id="1484053"/>
    <lineage>
        <taxon>Bacteria</taxon>
        <taxon>Pseudomonadati</taxon>
        <taxon>Bacteroidota</taxon>
        <taxon>Bacteroidia</taxon>
        <taxon>Marinilabiliales</taxon>
        <taxon>Prolixibacteraceae</taxon>
        <taxon>Mariniphaga</taxon>
    </lineage>
</organism>